<reference evidence="2" key="1">
    <citation type="submission" date="2020-06" db="EMBL/GenBank/DDBJ databases">
        <authorList>
            <person name="Li T."/>
            <person name="Hu X."/>
            <person name="Zhang T."/>
            <person name="Song X."/>
            <person name="Zhang H."/>
            <person name="Dai N."/>
            <person name="Sheng W."/>
            <person name="Hou X."/>
            <person name="Wei L."/>
        </authorList>
    </citation>
    <scope>NUCLEOTIDE SEQUENCE</scope>
    <source>
        <strain evidence="2">KEN1</strain>
        <tissue evidence="2">Leaf</tissue>
    </source>
</reference>
<dbReference type="AlphaFoldDB" id="A0AAW2WVT0"/>
<evidence type="ECO:0000256" key="1">
    <source>
        <dbReference type="SAM" id="MobiDB-lite"/>
    </source>
</evidence>
<evidence type="ECO:0000313" key="2">
    <source>
        <dbReference type="EMBL" id="KAL0445992.1"/>
    </source>
</evidence>
<feature type="compositionally biased region" description="Polar residues" evidence="1">
    <location>
        <begin position="69"/>
        <end position="81"/>
    </location>
</feature>
<sequence length="161" mass="17930">MSSSTNRRVESGYQSGDAPILQIVTEEVHALEALCQSTPLDIEGYCQLKDRFAHGIQIIKKAITHHQPQIATSSDIAPTTSHRQRRNSSRMSIDSVERGDVGMDIVGPTTVYTPQNYYVPQPPQPPQDDWFQSAPYMQSHAEAYSSHIDLDLGLGINQPMH</sequence>
<comment type="caution">
    <text evidence="2">The sequence shown here is derived from an EMBL/GenBank/DDBJ whole genome shotgun (WGS) entry which is preliminary data.</text>
</comment>
<proteinExistence type="predicted"/>
<feature type="region of interest" description="Disordered" evidence="1">
    <location>
        <begin position="69"/>
        <end position="96"/>
    </location>
</feature>
<protein>
    <submittedName>
        <fullName evidence="2">Uncharacterized protein</fullName>
    </submittedName>
</protein>
<gene>
    <name evidence="2" type="ORF">Slati_1727100</name>
</gene>
<organism evidence="2">
    <name type="scientific">Sesamum latifolium</name>
    <dbReference type="NCBI Taxonomy" id="2727402"/>
    <lineage>
        <taxon>Eukaryota</taxon>
        <taxon>Viridiplantae</taxon>
        <taxon>Streptophyta</taxon>
        <taxon>Embryophyta</taxon>
        <taxon>Tracheophyta</taxon>
        <taxon>Spermatophyta</taxon>
        <taxon>Magnoliopsida</taxon>
        <taxon>eudicotyledons</taxon>
        <taxon>Gunneridae</taxon>
        <taxon>Pentapetalae</taxon>
        <taxon>asterids</taxon>
        <taxon>lamiids</taxon>
        <taxon>Lamiales</taxon>
        <taxon>Pedaliaceae</taxon>
        <taxon>Sesamum</taxon>
    </lineage>
</organism>
<dbReference type="EMBL" id="JACGWN010000006">
    <property type="protein sequence ID" value="KAL0445992.1"/>
    <property type="molecule type" value="Genomic_DNA"/>
</dbReference>
<name>A0AAW2WVT0_9LAMI</name>
<reference evidence="2" key="2">
    <citation type="journal article" date="2024" name="Plant">
        <title>Genomic evolution and insights into agronomic trait innovations of Sesamum species.</title>
        <authorList>
            <person name="Miao H."/>
            <person name="Wang L."/>
            <person name="Qu L."/>
            <person name="Liu H."/>
            <person name="Sun Y."/>
            <person name="Le M."/>
            <person name="Wang Q."/>
            <person name="Wei S."/>
            <person name="Zheng Y."/>
            <person name="Lin W."/>
            <person name="Duan Y."/>
            <person name="Cao H."/>
            <person name="Xiong S."/>
            <person name="Wang X."/>
            <person name="Wei L."/>
            <person name="Li C."/>
            <person name="Ma Q."/>
            <person name="Ju M."/>
            <person name="Zhao R."/>
            <person name="Li G."/>
            <person name="Mu C."/>
            <person name="Tian Q."/>
            <person name="Mei H."/>
            <person name="Zhang T."/>
            <person name="Gao T."/>
            <person name="Zhang H."/>
        </authorList>
    </citation>
    <scope>NUCLEOTIDE SEQUENCE</scope>
    <source>
        <strain evidence="2">KEN1</strain>
    </source>
</reference>
<accession>A0AAW2WVT0</accession>